<feature type="region of interest" description="Disordered" evidence="1">
    <location>
        <begin position="303"/>
        <end position="323"/>
    </location>
</feature>
<accession>A0A8J9SKS3</accession>
<feature type="compositionally biased region" description="Polar residues" evidence="1">
    <location>
        <begin position="94"/>
        <end position="104"/>
    </location>
</feature>
<dbReference type="Proteomes" id="UP000836788">
    <property type="component" value="Chromosome 17"/>
</dbReference>
<evidence type="ECO:0000313" key="2">
    <source>
        <dbReference type="EMBL" id="CAG9282537.1"/>
    </source>
</evidence>
<evidence type="ECO:0000256" key="1">
    <source>
        <dbReference type="SAM" id="MobiDB-lite"/>
    </source>
</evidence>
<gene>
    <name evidence="2" type="ORF">PTTT1_LOCUS19940</name>
</gene>
<dbReference type="AlphaFoldDB" id="A0A8J9SKS3"/>
<organism evidence="2">
    <name type="scientific">Phaeodactylum tricornutum</name>
    <name type="common">Diatom</name>
    <dbReference type="NCBI Taxonomy" id="2850"/>
    <lineage>
        <taxon>Eukaryota</taxon>
        <taxon>Sar</taxon>
        <taxon>Stramenopiles</taxon>
        <taxon>Ochrophyta</taxon>
        <taxon>Bacillariophyta</taxon>
        <taxon>Bacillariophyceae</taxon>
        <taxon>Bacillariophycidae</taxon>
        <taxon>Naviculales</taxon>
        <taxon>Phaeodactylaceae</taxon>
        <taxon>Phaeodactylum</taxon>
    </lineage>
</organism>
<proteinExistence type="predicted"/>
<feature type="region of interest" description="Disordered" evidence="1">
    <location>
        <begin position="78"/>
        <end position="112"/>
    </location>
</feature>
<reference evidence="2" key="1">
    <citation type="submission" date="2022-02" db="EMBL/GenBank/DDBJ databases">
        <authorList>
            <person name="Giguere J D."/>
        </authorList>
    </citation>
    <scope>NUCLEOTIDE SEQUENCE</scope>
    <source>
        <strain evidence="2">CCAP 1055/1</strain>
    </source>
</reference>
<name>A0A8J9SKS3_PHATR</name>
<feature type="compositionally biased region" description="Basic and acidic residues" evidence="1">
    <location>
        <begin position="27"/>
        <end position="39"/>
    </location>
</feature>
<protein>
    <submittedName>
        <fullName evidence="2">Uncharacterized protein</fullName>
    </submittedName>
</protein>
<feature type="region of interest" description="Disordered" evidence="1">
    <location>
        <begin position="27"/>
        <end position="48"/>
    </location>
</feature>
<dbReference type="EMBL" id="OU594958">
    <property type="protein sequence ID" value="CAG9282537.1"/>
    <property type="molecule type" value="Genomic_DNA"/>
</dbReference>
<sequence>MSLAINTCVSTAPVSDFLGESGTSLLRTEHSSGEDDVSPKRFVRNGRPSTCIGSPRSVVIGDEQPQNGVGSMRKTARGIPAMISKGEKPRKSTNKAPTDENSNFGDDYSTDGESTVLVIQQSRACRDHRDETTWCNYETDCFDSSDCVSFFDENDLNSWDNDDSSDQEDDSSLHTIDLKASDCVLDPLLHRMQPRRRRQVSFGSVFIREYSLTVGDHPYTRDSCPLTLAWQHTVTVEKELLHYEHSRYFLRSSTPPRRLGLHERRERICEVNENLVDHADVKQLEVAMTLSRLESMQTRLQGFHQDGNHHQDGSGTSSSDNMHPHLMCLDSVLDQDEHPPHTPCCPVIEEASTATPLYSSESEQTDVCEQQSLQPISIRELC</sequence>